<protein>
    <submittedName>
        <fullName evidence="4">VWA domain-containing protein</fullName>
    </submittedName>
</protein>
<dbReference type="AlphaFoldDB" id="A0A7C8GPX1"/>
<dbReference type="OrthoDB" id="9783818at2"/>
<evidence type="ECO:0000313" key="5">
    <source>
        <dbReference type="Proteomes" id="UP000480246"/>
    </source>
</evidence>
<name>A0A7C8GPX1_9BACI</name>
<accession>A0A7C8GPX1</accession>
<evidence type="ECO:0000256" key="2">
    <source>
        <dbReference type="SAM" id="SignalP"/>
    </source>
</evidence>
<dbReference type="RefSeq" id="WP_153407035.1">
    <property type="nucleotide sequence ID" value="NZ_ML762461.1"/>
</dbReference>
<organism evidence="4 5">
    <name type="scientific">Gracilibacillus oryzae</name>
    <dbReference type="NCBI Taxonomy" id="1672701"/>
    <lineage>
        <taxon>Bacteria</taxon>
        <taxon>Bacillati</taxon>
        <taxon>Bacillota</taxon>
        <taxon>Bacilli</taxon>
        <taxon>Bacillales</taxon>
        <taxon>Bacillaceae</taxon>
        <taxon>Gracilibacillus</taxon>
    </lineage>
</organism>
<feature type="chain" id="PRO_5028966848" evidence="2">
    <location>
        <begin position="28"/>
        <end position="458"/>
    </location>
</feature>
<dbReference type="InterPro" id="IPR036465">
    <property type="entry name" value="vWFA_dom_sf"/>
</dbReference>
<feature type="region of interest" description="Disordered" evidence="1">
    <location>
        <begin position="419"/>
        <end position="458"/>
    </location>
</feature>
<evidence type="ECO:0000313" key="4">
    <source>
        <dbReference type="EMBL" id="KAB8125667.1"/>
    </source>
</evidence>
<feature type="domain" description="VWFA" evidence="3">
    <location>
        <begin position="152"/>
        <end position="341"/>
    </location>
</feature>
<dbReference type="PROSITE" id="PS51257">
    <property type="entry name" value="PROKAR_LIPOPROTEIN"/>
    <property type="match status" value="1"/>
</dbReference>
<feature type="compositionally biased region" description="Low complexity" evidence="1">
    <location>
        <begin position="27"/>
        <end position="36"/>
    </location>
</feature>
<dbReference type="EMBL" id="WEID01000131">
    <property type="protein sequence ID" value="KAB8125667.1"/>
    <property type="molecule type" value="Genomic_DNA"/>
</dbReference>
<dbReference type="SUPFAM" id="SSF53300">
    <property type="entry name" value="vWA-like"/>
    <property type="match status" value="1"/>
</dbReference>
<comment type="caution">
    <text evidence="4">The sequence shown here is derived from an EMBL/GenBank/DDBJ whole genome shotgun (WGS) entry which is preliminary data.</text>
</comment>
<dbReference type="SMART" id="SM00327">
    <property type="entry name" value="VWA"/>
    <property type="match status" value="1"/>
</dbReference>
<keyword evidence="5" id="KW-1185">Reference proteome</keyword>
<gene>
    <name evidence="4" type="ORF">F9U64_22030</name>
</gene>
<sequence>MKRRIFYFLMILSFATILISCSNENSANENQEQNNEPTEEKEENKEQNEEEQEAVEVSTAPATATEPEEMVQEGPGDMAAIDNMDSTEWTQAIAELPEDLTAQETYNHLVQLLAADYEEALKRYEEFNPSFLVSDAPGSEGEESEEEVKEQRIALLLDSSGSMGATVGGEVKMTAAKDALQQFVSDLPEETKVLLRVYGHVGSGSEENKKLSCESTEVVYPLNTYNENTFSEALGQFEPAGWTPLASSILAAKNDLQAESAENVENIVYIISDGEETCGGDPVAAAKELHESGIATAVNIIGFNVGNDAQVQLKEVAEAGGGTFTNANSVEELFETAQDSITKARESVDKTMWRATEGVNLTWDAIHKNNEVDSIASFFGDVVDDENSMLRDGLDSLEQEEIITAETAEEVTTLLEERAEKMDQWNEEKKQTLKDRVDEEEEKTREIMDQMKEQKAEN</sequence>
<dbReference type="InterPro" id="IPR002035">
    <property type="entry name" value="VWF_A"/>
</dbReference>
<evidence type="ECO:0000256" key="1">
    <source>
        <dbReference type="SAM" id="MobiDB-lite"/>
    </source>
</evidence>
<dbReference type="PROSITE" id="PS50234">
    <property type="entry name" value="VWFA"/>
    <property type="match status" value="1"/>
</dbReference>
<proteinExistence type="predicted"/>
<reference evidence="4 5" key="1">
    <citation type="submission" date="2019-10" db="EMBL/GenBank/DDBJ databases">
        <title>Gracilibacillus sp. nov. isolated from rice seeds.</title>
        <authorList>
            <person name="He S."/>
        </authorList>
    </citation>
    <scope>NUCLEOTIDE SEQUENCE [LARGE SCALE GENOMIC DNA]</scope>
    <source>
        <strain evidence="4 5">TD8</strain>
    </source>
</reference>
<dbReference type="Proteomes" id="UP000480246">
    <property type="component" value="Unassembled WGS sequence"/>
</dbReference>
<feature type="region of interest" description="Disordered" evidence="1">
    <location>
        <begin position="27"/>
        <end position="81"/>
    </location>
</feature>
<keyword evidence="2" id="KW-0732">Signal</keyword>
<feature type="signal peptide" evidence="2">
    <location>
        <begin position="1"/>
        <end position="27"/>
    </location>
</feature>
<dbReference type="Gene3D" id="3.40.50.410">
    <property type="entry name" value="von Willebrand factor, type A domain"/>
    <property type="match status" value="1"/>
</dbReference>
<evidence type="ECO:0000259" key="3">
    <source>
        <dbReference type="PROSITE" id="PS50234"/>
    </source>
</evidence>
<dbReference type="Pfam" id="PF00092">
    <property type="entry name" value="VWA"/>
    <property type="match status" value="1"/>
</dbReference>